<keyword evidence="1" id="KW-0472">Membrane</keyword>
<comment type="caution">
    <text evidence="2">The sequence shown here is derived from an EMBL/GenBank/DDBJ whole genome shotgun (WGS) entry which is preliminary data.</text>
</comment>
<feature type="transmembrane region" description="Helical" evidence="1">
    <location>
        <begin position="40"/>
        <end position="62"/>
    </location>
</feature>
<protein>
    <recommendedName>
        <fullName evidence="4">Histidine phosphatase family protein</fullName>
    </recommendedName>
</protein>
<dbReference type="Pfam" id="PF00300">
    <property type="entry name" value="His_Phos_1"/>
    <property type="match status" value="1"/>
</dbReference>
<accession>A0ABQ3UXT7</accession>
<keyword evidence="3" id="KW-1185">Reference proteome</keyword>
<proteinExistence type="predicted"/>
<gene>
    <name evidence="2" type="ORF">KSB_59490</name>
</gene>
<dbReference type="SUPFAM" id="SSF53254">
    <property type="entry name" value="Phosphoglycerate mutase-like"/>
    <property type="match status" value="1"/>
</dbReference>
<dbReference type="InterPro" id="IPR029033">
    <property type="entry name" value="His_PPase_superfam"/>
</dbReference>
<evidence type="ECO:0000256" key="1">
    <source>
        <dbReference type="SAM" id="Phobius"/>
    </source>
</evidence>
<evidence type="ECO:0000313" key="2">
    <source>
        <dbReference type="EMBL" id="GHO57474.1"/>
    </source>
</evidence>
<reference evidence="2 3" key="1">
    <citation type="journal article" date="2021" name="Int. J. Syst. Evol. Microbiol.">
        <title>Reticulibacter mediterranei gen. nov., sp. nov., within the new family Reticulibacteraceae fam. nov., and Ktedonospora formicarum gen. nov., sp. nov., Ktedonobacter robiniae sp. nov., Dictyobacter formicarum sp. nov. and Dictyobacter arantiisoli sp. nov., belonging to the class Ktedonobacteria.</title>
        <authorList>
            <person name="Yabe S."/>
            <person name="Zheng Y."/>
            <person name="Wang C.M."/>
            <person name="Sakai Y."/>
            <person name="Abe K."/>
            <person name="Yokota A."/>
            <person name="Donadio S."/>
            <person name="Cavaletti L."/>
            <person name="Monciardini P."/>
        </authorList>
    </citation>
    <scope>NUCLEOTIDE SEQUENCE [LARGE SCALE GENOMIC DNA]</scope>
    <source>
        <strain evidence="2 3">SOSP1-30</strain>
    </source>
</reference>
<sequence>MPATYKKLAAPHSGESLTGFHLRTCRALDRILREYAGQSIVVVCHGGTVNVSFIYFLGLSLLKYPPILEAMLTVTTHAHPEEGSTQQE</sequence>
<dbReference type="EMBL" id="BNJG01000002">
    <property type="protein sequence ID" value="GHO57474.1"/>
    <property type="molecule type" value="Genomic_DNA"/>
</dbReference>
<dbReference type="RefSeq" id="WP_201373877.1">
    <property type="nucleotide sequence ID" value="NZ_BNJG01000002.1"/>
</dbReference>
<dbReference type="Proteomes" id="UP000654345">
    <property type="component" value="Unassembled WGS sequence"/>
</dbReference>
<name>A0ABQ3UXT7_9CHLR</name>
<dbReference type="Gene3D" id="3.40.50.1240">
    <property type="entry name" value="Phosphoglycerate mutase-like"/>
    <property type="match status" value="1"/>
</dbReference>
<evidence type="ECO:0000313" key="3">
    <source>
        <dbReference type="Proteomes" id="UP000654345"/>
    </source>
</evidence>
<evidence type="ECO:0008006" key="4">
    <source>
        <dbReference type="Google" id="ProtNLM"/>
    </source>
</evidence>
<organism evidence="2 3">
    <name type="scientific">Ktedonobacter robiniae</name>
    <dbReference type="NCBI Taxonomy" id="2778365"/>
    <lineage>
        <taxon>Bacteria</taxon>
        <taxon>Bacillati</taxon>
        <taxon>Chloroflexota</taxon>
        <taxon>Ktedonobacteria</taxon>
        <taxon>Ktedonobacterales</taxon>
        <taxon>Ktedonobacteraceae</taxon>
        <taxon>Ktedonobacter</taxon>
    </lineage>
</organism>
<keyword evidence="1" id="KW-0812">Transmembrane</keyword>
<dbReference type="InterPro" id="IPR013078">
    <property type="entry name" value="His_Pase_superF_clade-1"/>
</dbReference>
<keyword evidence="1" id="KW-1133">Transmembrane helix</keyword>